<name>A0A0R2BJX9_9LACO</name>
<dbReference type="PANTHER" id="PTHR10091:SF0">
    <property type="entry name" value="GALACTOSE MUTAROTASE"/>
    <property type="match status" value="1"/>
</dbReference>
<feature type="binding site" evidence="8">
    <location>
        <position position="241"/>
    </location>
    <ligand>
        <name>beta-D-galactose</name>
        <dbReference type="ChEBI" id="CHEBI:27667"/>
    </ligand>
</feature>
<evidence type="ECO:0000256" key="5">
    <source>
        <dbReference type="ARBA" id="ARBA00023277"/>
    </source>
</evidence>
<reference evidence="10 11" key="1">
    <citation type="journal article" date="2015" name="Genome Announc.">
        <title>Expanding the biotechnology potential of lactobacilli through comparative genomics of 213 strains and associated genera.</title>
        <authorList>
            <person name="Sun Z."/>
            <person name="Harris H.M."/>
            <person name="McCann A."/>
            <person name="Guo C."/>
            <person name="Argimon S."/>
            <person name="Zhang W."/>
            <person name="Yang X."/>
            <person name="Jeffery I.B."/>
            <person name="Cooney J.C."/>
            <person name="Kagawa T.F."/>
            <person name="Liu W."/>
            <person name="Song Y."/>
            <person name="Salvetti E."/>
            <person name="Wrobel A."/>
            <person name="Rasinkangas P."/>
            <person name="Parkhill J."/>
            <person name="Rea M.C."/>
            <person name="O'Sullivan O."/>
            <person name="Ritari J."/>
            <person name="Douillard F.P."/>
            <person name="Paul Ross R."/>
            <person name="Yang R."/>
            <person name="Briner A.E."/>
            <person name="Felis G.E."/>
            <person name="de Vos W.M."/>
            <person name="Barrangou R."/>
            <person name="Klaenhammer T.R."/>
            <person name="Caufield P.W."/>
            <person name="Cui Y."/>
            <person name="Zhang H."/>
            <person name="O'Toole P.W."/>
        </authorList>
    </citation>
    <scope>NUCLEOTIDE SEQUENCE [LARGE SCALE GENOMIC DNA]</scope>
    <source>
        <strain evidence="10 11">DSM 20335</strain>
    </source>
</reference>
<evidence type="ECO:0000256" key="4">
    <source>
        <dbReference type="ARBA" id="ARBA00023235"/>
    </source>
</evidence>
<evidence type="ECO:0000256" key="7">
    <source>
        <dbReference type="PIRSR" id="PIRSR005096-1"/>
    </source>
</evidence>
<dbReference type="OrthoDB" id="9779408at2"/>
<dbReference type="Pfam" id="PF01263">
    <property type="entry name" value="Aldose_epim"/>
    <property type="match status" value="1"/>
</dbReference>
<dbReference type="EC" id="5.1.3.21" evidence="6"/>
<dbReference type="Gene3D" id="2.70.98.10">
    <property type="match status" value="1"/>
</dbReference>
<keyword evidence="5 6" id="KW-0119">Carbohydrate metabolism</keyword>
<organism evidence="10 11">
    <name type="scientific">Lapidilactobacillus dextrinicus DSM 20335</name>
    <dbReference type="NCBI Taxonomy" id="1423738"/>
    <lineage>
        <taxon>Bacteria</taxon>
        <taxon>Bacillati</taxon>
        <taxon>Bacillota</taxon>
        <taxon>Bacilli</taxon>
        <taxon>Lactobacillales</taxon>
        <taxon>Lactobacillaceae</taxon>
        <taxon>Lapidilactobacillus</taxon>
    </lineage>
</organism>
<keyword evidence="4 6" id="KW-0413">Isomerase</keyword>
<feature type="active site" description="Proton acceptor" evidence="7">
    <location>
        <position position="304"/>
    </location>
</feature>
<dbReference type="InterPro" id="IPR015443">
    <property type="entry name" value="Aldose_1-epimerase"/>
</dbReference>
<accession>A0A0R2BJX9</accession>
<dbReference type="GO" id="GO:0004034">
    <property type="term" value="F:aldose 1-epimerase activity"/>
    <property type="evidence" value="ECO:0007669"/>
    <property type="project" value="UniProtKB-EC"/>
</dbReference>
<feature type="active site" description="Proton donor" evidence="7">
    <location>
        <position position="172"/>
    </location>
</feature>
<dbReference type="GO" id="GO:0030246">
    <property type="term" value="F:carbohydrate binding"/>
    <property type="evidence" value="ECO:0007669"/>
    <property type="project" value="InterPro"/>
</dbReference>
<dbReference type="GO" id="GO:0006006">
    <property type="term" value="P:glucose metabolic process"/>
    <property type="evidence" value="ECO:0007669"/>
    <property type="project" value="TreeGrafter"/>
</dbReference>
<comment type="function">
    <text evidence="6">Catalyzes the interconversion of alpha and beta anomers of maltose.</text>
</comment>
<dbReference type="InterPro" id="IPR014718">
    <property type="entry name" value="GH-type_carb-bd"/>
</dbReference>
<dbReference type="Proteomes" id="UP000051813">
    <property type="component" value="Unassembled WGS sequence"/>
</dbReference>
<sequence>MTKEIFETVNHETIYKLSVTNKNNVMISCLSYGANWYELLVPTEHGPQNLILNFSKVADYQRINPYLNMSIGRTAGRIGHGKFNLNGKEISVPQNEGDNTLHGGPHGFHNTNWESAVDGQVITFTKNITADYDQYPGNLAVKITYTLTDDNQVLIDYYAAADADGIFNPTNHAYFNLNTTDQNVKNLTLQLRSSHHLALDKEKIPTGETIANAHTPFDFQTTKTIGAAIDNMQDTDEKGLDDVYLIDEHPENEPIAILKNPDENIAVEIYAERNGIVMFTANKFGADQPFIDKTGQPYVGVALESQTVPNAVFDPSFGDISIHQDETKHYQTKYQIKF</sequence>
<comment type="pathway">
    <text evidence="2 6">Carbohydrate metabolism; hexose metabolism.</text>
</comment>
<dbReference type="InterPro" id="IPR011013">
    <property type="entry name" value="Gal_mutarotase_sf_dom"/>
</dbReference>
<dbReference type="GO" id="GO:0033499">
    <property type="term" value="P:galactose catabolic process via UDP-galactose, Leloir pathway"/>
    <property type="evidence" value="ECO:0007669"/>
    <property type="project" value="TreeGrafter"/>
</dbReference>
<evidence type="ECO:0000256" key="1">
    <source>
        <dbReference type="ARBA" id="ARBA00001614"/>
    </source>
</evidence>
<feature type="binding site" evidence="9">
    <location>
        <begin position="172"/>
        <end position="174"/>
    </location>
    <ligand>
        <name>beta-D-galactose</name>
        <dbReference type="ChEBI" id="CHEBI:27667"/>
    </ligand>
</feature>
<comment type="caution">
    <text evidence="10">The sequence shown here is derived from an EMBL/GenBank/DDBJ whole genome shotgun (WGS) entry which is preliminary data.</text>
</comment>
<protein>
    <recommendedName>
        <fullName evidence="6">Maltose epimerase</fullName>
        <ecNumber evidence="6">5.1.3.21</ecNumber>
    </recommendedName>
</protein>
<evidence type="ECO:0000256" key="2">
    <source>
        <dbReference type="ARBA" id="ARBA00005028"/>
    </source>
</evidence>
<dbReference type="UniPathway" id="UPA00242"/>
<dbReference type="InterPro" id="IPR008183">
    <property type="entry name" value="Aldose_1/G6P_1-epimerase"/>
</dbReference>
<dbReference type="EMBL" id="AYYK01000001">
    <property type="protein sequence ID" value="KRM79816.1"/>
    <property type="molecule type" value="Genomic_DNA"/>
</dbReference>
<dbReference type="PATRIC" id="fig|1423738.3.peg.523"/>
<dbReference type="PROSITE" id="PS00545">
    <property type="entry name" value="ALDOSE_1_EPIMERASE"/>
    <property type="match status" value="1"/>
</dbReference>
<comment type="catalytic activity">
    <reaction evidence="6">
        <text>alpha-maltose = beta-maltose</text>
        <dbReference type="Rhea" id="RHEA:21228"/>
        <dbReference type="ChEBI" id="CHEBI:18147"/>
        <dbReference type="ChEBI" id="CHEBI:18167"/>
        <dbReference type="EC" id="5.1.3.21"/>
    </reaction>
</comment>
<evidence type="ECO:0000256" key="9">
    <source>
        <dbReference type="PIRSR" id="PIRSR005096-3"/>
    </source>
</evidence>
<dbReference type="AlphaFoldDB" id="A0A0R2BJX9"/>
<dbReference type="PIRSF" id="PIRSF005096">
    <property type="entry name" value="GALM"/>
    <property type="match status" value="1"/>
</dbReference>
<dbReference type="InterPro" id="IPR018052">
    <property type="entry name" value="Ald1_epimerase_CS"/>
</dbReference>
<dbReference type="GO" id="GO:0050558">
    <property type="term" value="F:maltose epimerase activity"/>
    <property type="evidence" value="ECO:0007669"/>
    <property type="project" value="UniProtKB-EC"/>
</dbReference>
<gene>
    <name evidence="10" type="ORF">FC84_GL000513</name>
</gene>
<comment type="similarity">
    <text evidence="3 6">Belongs to the aldose epimerase family.</text>
</comment>
<evidence type="ECO:0000313" key="11">
    <source>
        <dbReference type="Proteomes" id="UP000051813"/>
    </source>
</evidence>
<evidence type="ECO:0000256" key="8">
    <source>
        <dbReference type="PIRSR" id="PIRSR005096-2"/>
    </source>
</evidence>
<evidence type="ECO:0000256" key="6">
    <source>
        <dbReference type="PIRNR" id="PIRNR005096"/>
    </source>
</evidence>
<dbReference type="PANTHER" id="PTHR10091">
    <property type="entry name" value="ALDOSE-1-EPIMERASE"/>
    <property type="match status" value="1"/>
</dbReference>
<dbReference type="RefSeq" id="WP_057753622.1">
    <property type="nucleotide sequence ID" value="NZ_AYYK01000001.1"/>
</dbReference>
<dbReference type="SUPFAM" id="SSF74650">
    <property type="entry name" value="Galactose mutarotase-like"/>
    <property type="match status" value="1"/>
</dbReference>
<comment type="catalytic activity">
    <reaction evidence="1">
        <text>alpha-D-glucose = beta-D-glucose</text>
        <dbReference type="Rhea" id="RHEA:10264"/>
        <dbReference type="ChEBI" id="CHEBI:15903"/>
        <dbReference type="ChEBI" id="CHEBI:17925"/>
        <dbReference type="EC" id="5.1.3.3"/>
    </reaction>
</comment>
<dbReference type="STRING" id="1423738.FC84_GL000513"/>
<dbReference type="CDD" id="cd09019">
    <property type="entry name" value="galactose_mutarotase_like"/>
    <property type="match status" value="1"/>
</dbReference>
<proteinExistence type="inferred from homology"/>
<keyword evidence="11" id="KW-1185">Reference proteome</keyword>
<evidence type="ECO:0000313" key="10">
    <source>
        <dbReference type="EMBL" id="KRM79816.1"/>
    </source>
</evidence>
<evidence type="ECO:0000256" key="3">
    <source>
        <dbReference type="ARBA" id="ARBA00006206"/>
    </source>
</evidence>
<dbReference type="InterPro" id="IPR047215">
    <property type="entry name" value="Galactose_mutarotase-like"/>
</dbReference>